<organism evidence="2 3">
    <name type="scientific">Carpediemonas membranifera</name>
    <dbReference type="NCBI Taxonomy" id="201153"/>
    <lineage>
        <taxon>Eukaryota</taxon>
        <taxon>Metamonada</taxon>
        <taxon>Carpediemonas-like organisms</taxon>
        <taxon>Carpediemonas</taxon>
    </lineage>
</organism>
<keyword evidence="1" id="KW-0472">Membrane</keyword>
<dbReference type="AlphaFoldDB" id="A0A8J6BAL9"/>
<sequence length="135" mass="14801">MNAVRGLGNTGAGLVKKIVSIAYLSPKAPACWIAIAGICTLLAIYSIGWGVYVHLDCMYYEDLQNRVGSAIAFYWNAFVYFFIALVGVGFVIFIKFVPPPGSKKSVERDPDRKPLIGGITPFISPADNEFDTYLQ</sequence>
<feature type="transmembrane region" description="Helical" evidence="1">
    <location>
        <begin position="72"/>
        <end position="94"/>
    </location>
</feature>
<feature type="transmembrane region" description="Helical" evidence="1">
    <location>
        <begin position="30"/>
        <end position="52"/>
    </location>
</feature>
<evidence type="ECO:0000256" key="1">
    <source>
        <dbReference type="SAM" id="Phobius"/>
    </source>
</evidence>
<evidence type="ECO:0000313" key="2">
    <source>
        <dbReference type="EMBL" id="KAG9397594.1"/>
    </source>
</evidence>
<accession>A0A8J6BAL9</accession>
<dbReference type="EMBL" id="JAHDYR010000001">
    <property type="protein sequence ID" value="KAG9397594.1"/>
    <property type="molecule type" value="Genomic_DNA"/>
</dbReference>
<gene>
    <name evidence="2" type="ORF">J8273_0724</name>
</gene>
<keyword evidence="3" id="KW-1185">Reference proteome</keyword>
<dbReference type="Proteomes" id="UP000717585">
    <property type="component" value="Unassembled WGS sequence"/>
</dbReference>
<evidence type="ECO:0000313" key="3">
    <source>
        <dbReference type="Proteomes" id="UP000717585"/>
    </source>
</evidence>
<proteinExistence type="predicted"/>
<protein>
    <submittedName>
        <fullName evidence="2">Uncharacterized protein</fullName>
    </submittedName>
</protein>
<reference evidence="2" key="1">
    <citation type="submission" date="2021-05" db="EMBL/GenBank/DDBJ databases">
        <title>A free-living protist that lacks canonical eukaryotic 1 DNA replication and segregation systems.</title>
        <authorList>
            <person name="Salas-Leiva D.E."/>
            <person name="Tromer E.C."/>
            <person name="Curtis B.A."/>
            <person name="Jerlstrom-Hultqvist J."/>
            <person name="Kolisko M."/>
            <person name="Yi Z."/>
            <person name="Salas-Leiva J.S."/>
            <person name="Gallot-Lavallee L."/>
            <person name="Kops G.J.P.L."/>
            <person name="Archibald J.M."/>
            <person name="Simpson A.G.B."/>
            <person name="Roger A.J."/>
        </authorList>
    </citation>
    <scope>NUCLEOTIDE SEQUENCE</scope>
    <source>
        <strain evidence="2">BICM</strain>
    </source>
</reference>
<keyword evidence="1" id="KW-1133">Transmembrane helix</keyword>
<comment type="caution">
    <text evidence="2">The sequence shown here is derived from an EMBL/GenBank/DDBJ whole genome shotgun (WGS) entry which is preliminary data.</text>
</comment>
<keyword evidence="1" id="KW-0812">Transmembrane</keyword>
<name>A0A8J6BAL9_9EUKA</name>